<evidence type="ECO:0000256" key="1">
    <source>
        <dbReference type="ARBA" id="ARBA00007274"/>
    </source>
</evidence>
<dbReference type="GO" id="GO:0005737">
    <property type="term" value="C:cytoplasm"/>
    <property type="evidence" value="ECO:0007669"/>
    <property type="project" value="InterPro"/>
</dbReference>
<protein>
    <recommendedName>
        <fullName evidence="5">Serine acetyltransferase</fullName>
        <ecNumber evidence="5">2.3.1.30</ecNumber>
    </recommendedName>
</protein>
<dbReference type="AlphaFoldDB" id="A0A562VHC3"/>
<dbReference type="Pfam" id="PF00132">
    <property type="entry name" value="Hexapep"/>
    <property type="match status" value="1"/>
</dbReference>
<keyword evidence="7" id="KW-1185">Reference proteome</keyword>
<sequence>MEANERSVDVVGLLQKDYARLTESSETSSLFKIYLYTLRNSTFGTVFIYRFLSCSLGNKPKFHLLRLVLSMLVPHRKDIELNVQARIGEGLVVYHGSGLVVGSGIKAGKNLTLEHGVTLGNRIGSSIDEAFSWPVLGDNCFIGCGAAVLGPVRLGSNAKVGANAVVLCDVPENCSAVGIPAKILYPK</sequence>
<dbReference type="PIRSF" id="PIRSF000441">
    <property type="entry name" value="CysE"/>
    <property type="match status" value="1"/>
</dbReference>
<dbReference type="EMBL" id="VLLN01000022">
    <property type="protein sequence ID" value="TWJ17315.1"/>
    <property type="molecule type" value="Genomic_DNA"/>
</dbReference>
<keyword evidence="3" id="KW-0677">Repeat</keyword>
<dbReference type="EC" id="2.3.1.30" evidence="5"/>
<dbReference type="Gene3D" id="2.160.10.10">
    <property type="entry name" value="Hexapeptide repeat proteins"/>
    <property type="match status" value="1"/>
</dbReference>
<dbReference type="InterPro" id="IPR018357">
    <property type="entry name" value="Hexapep_transf_CS"/>
</dbReference>
<gene>
    <name evidence="6" type="ORF">JN12_03091</name>
</gene>
<keyword evidence="4 5" id="KW-0012">Acyltransferase</keyword>
<evidence type="ECO:0000256" key="4">
    <source>
        <dbReference type="ARBA" id="ARBA00023315"/>
    </source>
</evidence>
<dbReference type="GO" id="GO:0006535">
    <property type="term" value="P:cysteine biosynthetic process from serine"/>
    <property type="evidence" value="ECO:0007669"/>
    <property type="project" value="InterPro"/>
</dbReference>
<organism evidence="6 7">
    <name type="scientific">Geobacter argillaceus</name>
    <dbReference type="NCBI Taxonomy" id="345631"/>
    <lineage>
        <taxon>Bacteria</taxon>
        <taxon>Pseudomonadati</taxon>
        <taxon>Thermodesulfobacteriota</taxon>
        <taxon>Desulfuromonadia</taxon>
        <taxon>Geobacterales</taxon>
        <taxon>Geobacteraceae</taxon>
        <taxon>Geobacter</taxon>
    </lineage>
</organism>
<keyword evidence="2 5" id="KW-0808">Transferase</keyword>
<comment type="caution">
    <text evidence="6">The sequence shown here is derived from an EMBL/GenBank/DDBJ whole genome shotgun (WGS) entry which is preliminary data.</text>
</comment>
<dbReference type="GO" id="GO:0009001">
    <property type="term" value="F:serine O-acetyltransferase activity"/>
    <property type="evidence" value="ECO:0007669"/>
    <property type="project" value="UniProtKB-EC"/>
</dbReference>
<dbReference type="InterPro" id="IPR001451">
    <property type="entry name" value="Hexapep"/>
</dbReference>
<dbReference type="PANTHER" id="PTHR42811">
    <property type="entry name" value="SERINE ACETYLTRANSFERASE"/>
    <property type="match status" value="1"/>
</dbReference>
<comment type="catalytic activity">
    <reaction evidence="5">
        <text>L-serine + acetyl-CoA = O-acetyl-L-serine + CoA</text>
        <dbReference type="Rhea" id="RHEA:24560"/>
        <dbReference type="ChEBI" id="CHEBI:33384"/>
        <dbReference type="ChEBI" id="CHEBI:57287"/>
        <dbReference type="ChEBI" id="CHEBI:57288"/>
        <dbReference type="ChEBI" id="CHEBI:58340"/>
        <dbReference type="EC" id="2.3.1.30"/>
    </reaction>
</comment>
<dbReference type="CDD" id="cd03354">
    <property type="entry name" value="LbH_SAT"/>
    <property type="match status" value="1"/>
</dbReference>
<dbReference type="InterPro" id="IPR045304">
    <property type="entry name" value="LbH_SAT"/>
</dbReference>
<dbReference type="InterPro" id="IPR005881">
    <property type="entry name" value="Ser_O-AcTrfase"/>
</dbReference>
<dbReference type="RefSeq" id="WP_145024371.1">
    <property type="nucleotide sequence ID" value="NZ_VLLN01000022.1"/>
</dbReference>
<evidence type="ECO:0000256" key="5">
    <source>
        <dbReference type="PIRNR" id="PIRNR000441"/>
    </source>
</evidence>
<dbReference type="InterPro" id="IPR011004">
    <property type="entry name" value="Trimer_LpxA-like_sf"/>
</dbReference>
<reference evidence="6 7" key="1">
    <citation type="submission" date="2019-07" db="EMBL/GenBank/DDBJ databases">
        <title>Genomic Encyclopedia of Archaeal and Bacterial Type Strains, Phase II (KMG-II): from individual species to whole genera.</title>
        <authorList>
            <person name="Goeker M."/>
        </authorList>
    </citation>
    <scope>NUCLEOTIDE SEQUENCE [LARGE SCALE GENOMIC DNA]</scope>
    <source>
        <strain evidence="6 7">ATCC BAA-1139</strain>
    </source>
</reference>
<proteinExistence type="inferred from homology"/>
<evidence type="ECO:0000313" key="6">
    <source>
        <dbReference type="EMBL" id="TWJ17315.1"/>
    </source>
</evidence>
<dbReference type="SUPFAM" id="SSF51161">
    <property type="entry name" value="Trimeric LpxA-like enzymes"/>
    <property type="match status" value="1"/>
</dbReference>
<dbReference type="Proteomes" id="UP000319449">
    <property type="component" value="Unassembled WGS sequence"/>
</dbReference>
<evidence type="ECO:0000256" key="3">
    <source>
        <dbReference type="ARBA" id="ARBA00022737"/>
    </source>
</evidence>
<evidence type="ECO:0000313" key="7">
    <source>
        <dbReference type="Proteomes" id="UP000319449"/>
    </source>
</evidence>
<dbReference type="PROSITE" id="PS00101">
    <property type="entry name" value="HEXAPEP_TRANSFERASES"/>
    <property type="match status" value="1"/>
</dbReference>
<dbReference type="OrthoDB" id="9815592at2"/>
<evidence type="ECO:0000256" key="2">
    <source>
        <dbReference type="ARBA" id="ARBA00022679"/>
    </source>
</evidence>
<accession>A0A562VHC3</accession>
<name>A0A562VHC3_9BACT</name>
<comment type="similarity">
    <text evidence="1 5">Belongs to the transferase hexapeptide repeat family.</text>
</comment>